<evidence type="ECO:0000313" key="1">
    <source>
        <dbReference type="EMBL" id="CAB1452131.1"/>
    </source>
</evidence>
<keyword evidence="2" id="KW-1185">Reference proteome</keyword>
<organism evidence="1 2">
    <name type="scientific">Pleuronectes platessa</name>
    <name type="common">European plaice</name>
    <dbReference type="NCBI Taxonomy" id="8262"/>
    <lineage>
        <taxon>Eukaryota</taxon>
        <taxon>Metazoa</taxon>
        <taxon>Chordata</taxon>
        <taxon>Craniata</taxon>
        <taxon>Vertebrata</taxon>
        <taxon>Euteleostomi</taxon>
        <taxon>Actinopterygii</taxon>
        <taxon>Neopterygii</taxon>
        <taxon>Teleostei</taxon>
        <taxon>Neoteleostei</taxon>
        <taxon>Acanthomorphata</taxon>
        <taxon>Carangaria</taxon>
        <taxon>Pleuronectiformes</taxon>
        <taxon>Pleuronectoidei</taxon>
        <taxon>Pleuronectidae</taxon>
        <taxon>Pleuronectes</taxon>
    </lineage>
</organism>
<protein>
    <submittedName>
        <fullName evidence="1">Uncharacterized protein</fullName>
    </submittedName>
</protein>
<proteinExistence type="predicted"/>
<dbReference type="EMBL" id="CADEAL010004116">
    <property type="protein sequence ID" value="CAB1452131.1"/>
    <property type="molecule type" value="Genomic_DNA"/>
</dbReference>
<sequence>MLICIKPFSRALKTPLSEQSSTVEVDRLNRMFQRSLGSERFYVEETAQIEENCCPSEGGGQNLILNPSPSRLLTSFTFRATGRRPLPPPPSLWMDRIVVIKKGDIISAALQFLSAAKRLHGRAAPPASGFGFIQAPINASKNERRKN</sequence>
<reference evidence="1" key="1">
    <citation type="submission" date="2020-03" db="EMBL/GenBank/DDBJ databases">
        <authorList>
            <person name="Weist P."/>
        </authorList>
    </citation>
    <scope>NUCLEOTIDE SEQUENCE</scope>
</reference>
<name>A0A9N7Z6I2_PLEPL</name>
<gene>
    <name evidence="1" type="ORF">PLEPLA_LOCUS39870</name>
</gene>
<accession>A0A9N7Z6I2</accession>
<evidence type="ECO:0000313" key="2">
    <source>
        <dbReference type="Proteomes" id="UP001153269"/>
    </source>
</evidence>
<comment type="caution">
    <text evidence="1">The sequence shown here is derived from an EMBL/GenBank/DDBJ whole genome shotgun (WGS) entry which is preliminary data.</text>
</comment>
<dbReference type="AlphaFoldDB" id="A0A9N7Z6I2"/>
<dbReference type="Proteomes" id="UP001153269">
    <property type="component" value="Unassembled WGS sequence"/>
</dbReference>